<evidence type="ECO:0000313" key="3">
    <source>
        <dbReference type="Proteomes" id="UP000216151"/>
    </source>
</evidence>
<dbReference type="PIRSF" id="PIRSF036389">
    <property type="entry name" value="IOR_B"/>
    <property type="match status" value="1"/>
</dbReference>
<keyword evidence="3" id="KW-1185">Reference proteome</keyword>
<dbReference type="Gene3D" id="3.90.1170.50">
    <property type="entry name" value="Aldehyde oxidase/xanthine dehydrogenase, a/b hammerhead"/>
    <property type="match status" value="1"/>
</dbReference>
<name>A0A269XX43_9PROT</name>
<accession>A0A269XX43</accession>
<evidence type="ECO:0000259" key="1">
    <source>
        <dbReference type="SMART" id="SM01008"/>
    </source>
</evidence>
<dbReference type="InterPro" id="IPR006311">
    <property type="entry name" value="TAT_signal"/>
</dbReference>
<dbReference type="SUPFAM" id="SSF56003">
    <property type="entry name" value="Molybdenum cofactor-binding domain"/>
    <property type="match status" value="2"/>
</dbReference>
<dbReference type="PROSITE" id="PS51318">
    <property type="entry name" value="TAT"/>
    <property type="match status" value="1"/>
</dbReference>
<dbReference type="Pfam" id="PF02738">
    <property type="entry name" value="MoCoBD_1"/>
    <property type="match status" value="1"/>
</dbReference>
<dbReference type="InterPro" id="IPR000674">
    <property type="entry name" value="Ald_Oxase/Xan_DH_a/b"/>
</dbReference>
<dbReference type="Pfam" id="PF20256">
    <property type="entry name" value="MoCoBD_2"/>
    <property type="match status" value="2"/>
</dbReference>
<dbReference type="GO" id="GO:0016491">
    <property type="term" value="F:oxidoreductase activity"/>
    <property type="evidence" value="ECO:0007669"/>
    <property type="project" value="InterPro"/>
</dbReference>
<dbReference type="AlphaFoldDB" id="A0A269XX43"/>
<reference evidence="2 3" key="1">
    <citation type="submission" date="2017-04" db="EMBL/GenBank/DDBJ databases">
        <title>Kefir bacterial isolates.</title>
        <authorList>
            <person name="Kim Y."/>
            <person name="Blasche S."/>
            <person name="Patil K.R."/>
        </authorList>
    </citation>
    <scope>NUCLEOTIDE SEQUENCE [LARGE SCALE GENOMIC DNA]</scope>
    <source>
        <strain evidence="2 3">KR</strain>
    </source>
</reference>
<comment type="caution">
    <text evidence="2">The sequence shown here is derived from an EMBL/GenBank/DDBJ whole genome shotgun (WGS) entry which is preliminary data.</text>
</comment>
<protein>
    <submittedName>
        <fullName evidence="2">Aldehyde dehydrogenase</fullName>
    </submittedName>
</protein>
<organism evidence="2 3">
    <name type="scientific">Acetobacter fabarum</name>
    <dbReference type="NCBI Taxonomy" id="483199"/>
    <lineage>
        <taxon>Bacteria</taxon>
        <taxon>Pseudomonadati</taxon>
        <taxon>Pseudomonadota</taxon>
        <taxon>Alphaproteobacteria</taxon>
        <taxon>Acetobacterales</taxon>
        <taxon>Acetobacteraceae</taxon>
        <taxon>Acetobacter</taxon>
    </lineage>
</organism>
<dbReference type="InterPro" id="IPR052516">
    <property type="entry name" value="N-heterocyclic_Hydroxylase"/>
</dbReference>
<dbReference type="PANTHER" id="PTHR47495">
    <property type="entry name" value="ALDEHYDE DEHYDROGENASE"/>
    <property type="match status" value="1"/>
</dbReference>
<evidence type="ECO:0000313" key="2">
    <source>
        <dbReference type="EMBL" id="PAK77848.1"/>
    </source>
</evidence>
<dbReference type="InterPro" id="IPR037165">
    <property type="entry name" value="AldOxase/xan_DH_Mopterin-bd_sf"/>
</dbReference>
<dbReference type="RefSeq" id="WP_095349959.1">
    <property type="nucleotide sequence ID" value="NZ_JBDNMF010000035.1"/>
</dbReference>
<feature type="domain" description="Aldehyde oxidase/xanthine dehydrogenase a/b hammerhead" evidence="1">
    <location>
        <begin position="219"/>
        <end position="299"/>
    </location>
</feature>
<gene>
    <name evidence="2" type="ORF">B8X00_09225</name>
</gene>
<dbReference type="OrthoDB" id="9767994at2"/>
<dbReference type="InterPro" id="IPR046867">
    <property type="entry name" value="AldOxase/xan_DH_MoCoBD2"/>
</dbReference>
<sequence length="736" mass="78565">MTTQTPRPVLASRRQMLGAGGALLLATFWPTPRRGRAQGASVPAGTAPEQGLLVENAQGAFAPNAYIRIATDNRITLILPNVEMGQGIYTSSVMLIAEELGIDMAQVEIEAAPPGGGAEITGGSTSVMTEWLPLRQAGAAARSMLVQAAATRWQVPVAECTTRSATIIHVPTGRSLPFGAVAAQAATLPVPQKPTLKDPATYTLLGKPQHRIDSAVKVQGRAIFGMDVQVPGQKIGTVAACPVVGGTLAGMNKAAALAIRGVQAVLVNTANNTVCVVADHYWAARKGLRALKPQWHDGPNAHVTTQTIYDQLHDGLNGPAIVANTKGDAPAVIAHAAATHTATYQQPLLAHATMEPINCTAHVRPDGCDIWTGTQIADRARDTAVELTGLPKDKVNVHCQYIGGGFGRRLEHEYVTQCVDFARQVPHPLKIIWSREEDLTHDRYRPAYVDQMTAALDSKGFITALTHRIVGPAVVARWDPPELTKDGYDEDLSVATVITPYTYPAYRLEFARREAPGVVTAWWRGVGGTRGLFVVEGFIDELAHRAGADPVAYRRAMLAQNPRALAVLDKAAQAAGWNTPLPPGRARGVAVQFAFGSYMASIAEVEMPEPDNVIIHRVTAVVDCGRVLNPDQVVSQIEGGLIFGFSAALYNEITLEGGRVQQSNFNTWRVMRMNEAPCKIDVLLMPSTEDPGGIGEVGTAAAAPVLANAMAAAQGRRYRTLPLLSPRNGADHKEQG</sequence>
<dbReference type="InterPro" id="IPR012368">
    <property type="entry name" value="OxRdtase_Mopterin-bd_su_IorB"/>
</dbReference>
<dbReference type="EMBL" id="NCXK01000011">
    <property type="protein sequence ID" value="PAK77848.1"/>
    <property type="molecule type" value="Genomic_DNA"/>
</dbReference>
<dbReference type="SMART" id="SM01008">
    <property type="entry name" value="Ald_Xan_dh_C"/>
    <property type="match status" value="1"/>
</dbReference>
<dbReference type="Proteomes" id="UP000216151">
    <property type="component" value="Unassembled WGS sequence"/>
</dbReference>
<dbReference type="InterPro" id="IPR008274">
    <property type="entry name" value="AldOxase/xan_DH_MoCoBD1"/>
</dbReference>
<dbReference type="Gene3D" id="3.30.365.10">
    <property type="entry name" value="Aldehyde oxidase/xanthine dehydrogenase, molybdopterin binding domain"/>
    <property type="match status" value="4"/>
</dbReference>
<proteinExistence type="predicted"/>
<dbReference type="PANTHER" id="PTHR47495:SF2">
    <property type="entry name" value="ALDEHYDE DEHYDROGENASE"/>
    <property type="match status" value="1"/>
</dbReference>